<protein>
    <submittedName>
        <fullName evidence="1">Uncharacterized protein</fullName>
    </submittedName>
</protein>
<organism evidence="1 2">
    <name type="scientific">Campylobacter gracilis RM3268</name>
    <dbReference type="NCBI Taxonomy" id="553220"/>
    <lineage>
        <taxon>Bacteria</taxon>
        <taxon>Pseudomonadati</taxon>
        <taxon>Campylobacterota</taxon>
        <taxon>Epsilonproteobacteria</taxon>
        <taxon>Campylobacterales</taxon>
        <taxon>Campylobacteraceae</taxon>
        <taxon>Campylobacter</taxon>
    </lineage>
</organism>
<dbReference type="RefSeq" id="WP_005872508.1">
    <property type="nucleotide sequence ID" value="NZ_ACYG01000027.1"/>
</dbReference>
<gene>
    <name evidence="1" type="ORF">CAMGR0001_1675</name>
</gene>
<dbReference type="AlphaFoldDB" id="C8PIL4"/>
<dbReference type="STRING" id="824.CGRAC_0600"/>
<reference evidence="1 2" key="1">
    <citation type="submission" date="2009-07" db="EMBL/GenBank/DDBJ databases">
        <authorList>
            <person name="Madupu R."/>
            <person name="Sebastian Y."/>
            <person name="Durkin A.S."/>
            <person name="Torralba M."/>
            <person name="Methe B."/>
            <person name="Sutton G.G."/>
            <person name="Strausberg R.L."/>
            <person name="Nelson K.E."/>
        </authorList>
    </citation>
    <scope>NUCLEOTIDE SEQUENCE [LARGE SCALE GENOMIC DNA]</scope>
    <source>
        <strain evidence="1 2">RM3268</strain>
    </source>
</reference>
<evidence type="ECO:0000313" key="1">
    <source>
        <dbReference type="EMBL" id="EEV17379.1"/>
    </source>
</evidence>
<dbReference type="eggNOG" id="ENOG5032MP7">
    <property type="taxonomic scope" value="Bacteria"/>
</dbReference>
<sequence length="61" mass="7180">MFCPKCAHEKTAVLKTIKGLKNIRMRRCEKCGYTWITEEKPLKDKDLAGYVEYIDEIDKKV</sequence>
<dbReference type="Proteomes" id="UP000005709">
    <property type="component" value="Unassembled WGS sequence"/>
</dbReference>
<proteinExistence type="predicted"/>
<accession>C8PIL4</accession>
<comment type="caution">
    <text evidence="1">The sequence shown here is derived from an EMBL/GenBank/DDBJ whole genome shotgun (WGS) entry which is preliminary data.</text>
</comment>
<name>C8PIL4_9BACT</name>
<dbReference type="EMBL" id="ACYG01000027">
    <property type="protein sequence ID" value="EEV17379.1"/>
    <property type="molecule type" value="Genomic_DNA"/>
</dbReference>
<keyword evidence="2" id="KW-1185">Reference proteome</keyword>
<dbReference type="OrthoDB" id="9807461at2"/>
<evidence type="ECO:0000313" key="2">
    <source>
        <dbReference type="Proteomes" id="UP000005709"/>
    </source>
</evidence>